<sequence>MEEERKQILNESNHVIGRLQLMSAFFEDEIVYRIYLRTQVIHRLFESNPELDMHKLDLFHLQFTESVLELLRKVKKKNEKNVVLIFEEMELNRSMITRLQTELFEEQQYERERAGQVQKISSSISNLYQNLADLSTDIPFPKDIAKFSETYAQEYFTEIPLTLLETLIRFHPDEVYQNGYGIIHKKLMGLQCKHRFGNQWMGGLRCRQQTLELYKMNDLDRFFLYYPVRNLLLFLEPAQLEGVELAEPISKKARFIQELAAGNEALEQSIDDRKKQLPAEIQKLLEEYHSKIADIDFLETNNFDVQANILKTMLNTDGL</sequence>
<reference evidence="2" key="1">
    <citation type="journal article" date="2014" name="Int. J. Syst. Evol. Microbiol.">
        <title>Complete genome sequence of Corynebacterium casei LMG S-19264T (=DSM 44701T), isolated from a smear-ripened cheese.</title>
        <authorList>
            <consortium name="US DOE Joint Genome Institute (JGI-PGF)"/>
            <person name="Walter F."/>
            <person name="Albersmeier A."/>
            <person name="Kalinowski J."/>
            <person name="Ruckert C."/>
        </authorList>
    </citation>
    <scope>NUCLEOTIDE SEQUENCE</scope>
    <source>
        <strain evidence="2">CGMCC 1.15290</strain>
    </source>
</reference>
<feature type="coiled-coil region" evidence="1">
    <location>
        <begin position="256"/>
        <end position="301"/>
    </location>
</feature>
<comment type="caution">
    <text evidence="2">The sequence shown here is derived from an EMBL/GenBank/DDBJ whole genome shotgun (WGS) entry which is preliminary data.</text>
</comment>
<dbReference type="RefSeq" id="WP_188953470.1">
    <property type="nucleotide sequence ID" value="NZ_BMIB01000003.1"/>
</dbReference>
<name>A0A917MWY4_9BACT</name>
<evidence type="ECO:0000256" key="1">
    <source>
        <dbReference type="SAM" id="Coils"/>
    </source>
</evidence>
<organism evidence="2 3">
    <name type="scientific">Filimonas zeae</name>
    <dbReference type="NCBI Taxonomy" id="1737353"/>
    <lineage>
        <taxon>Bacteria</taxon>
        <taxon>Pseudomonadati</taxon>
        <taxon>Bacteroidota</taxon>
        <taxon>Chitinophagia</taxon>
        <taxon>Chitinophagales</taxon>
        <taxon>Chitinophagaceae</taxon>
        <taxon>Filimonas</taxon>
    </lineage>
</organism>
<dbReference type="EMBL" id="BMIB01000003">
    <property type="protein sequence ID" value="GGH70651.1"/>
    <property type="molecule type" value="Genomic_DNA"/>
</dbReference>
<keyword evidence="1" id="KW-0175">Coiled coil</keyword>
<reference evidence="2" key="2">
    <citation type="submission" date="2020-09" db="EMBL/GenBank/DDBJ databases">
        <authorList>
            <person name="Sun Q."/>
            <person name="Zhou Y."/>
        </authorList>
    </citation>
    <scope>NUCLEOTIDE SEQUENCE</scope>
    <source>
        <strain evidence="2">CGMCC 1.15290</strain>
    </source>
</reference>
<proteinExistence type="predicted"/>
<evidence type="ECO:0000313" key="2">
    <source>
        <dbReference type="EMBL" id="GGH70651.1"/>
    </source>
</evidence>
<protein>
    <submittedName>
        <fullName evidence="2">Uncharacterized protein</fullName>
    </submittedName>
</protein>
<dbReference type="AlphaFoldDB" id="A0A917MWY4"/>
<evidence type="ECO:0000313" key="3">
    <source>
        <dbReference type="Proteomes" id="UP000627292"/>
    </source>
</evidence>
<keyword evidence="3" id="KW-1185">Reference proteome</keyword>
<gene>
    <name evidence="2" type="ORF">GCM10011379_29150</name>
</gene>
<dbReference type="Proteomes" id="UP000627292">
    <property type="component" value="Unassembled WGS sequence"/>
</dbReference>
<accession>A0A917MWY4</accession>